<dbReference type="Proteomes" id="UP000244336">
    <property type="component" value="Chromosome 5"/>
</dbReference>
<evidence type="ECO:0000313" key="1">
    <source>
        <dbReference type="EMBL" id="PUZ58558.1"/>
    </source>
</evidence>
<dbReference type="EMBL" id="CM009753">
    <property type="protein sequence ID" value="PUZ58558.1"/>
    <property type="molecule type" value="Genomic_DNA"/>
</dbReference>
<name>A0A2T7DSK1_9POAL</name>
<dbReference type="Gramene" id="PUZ58558">
    <property type="protein sequence ID" value="PUZ58558"/>
    <property type="gene ID" value="GQ55_5G519000"/>
</dbReference>
<organism evidence="1 2">
    <name type="scientific">Panicum hallii var. hallii</name>
    <dbReference type="NCBI Taxonomy" id="1504633"/>
    <lineage>
        <taxon>Eukaryota</taxon>
        <taxon>Viridiplantae</taxon>
        <taxon>Streptophyta</taxon>
        <taxon>Embryophyta</taxon>
        <taxon>Tracheophyta</taxon>
        <taxon>Spermatophyta</taxon>
        <taxon>Magnoliopsida</taxon>
        <taxon>Liliopsida</taxon>
        <taxon>Poales</taxon>
        <taxon>Poaceae</taxon>
        <taxon>PACMAD clade</taxon>
        <taxon>Panicoideae</taxon>
        <taxon>Panicodae</taxon>
        <taxon>Paniceae</taxon>
        <taxon>Panicinae</taxon>
        <taxon>Panicum</taxon>
        <taxon>Panicum sect. Panicum</taxon>
    </lineage>
</organism>
<sequence length="53" mass="6129">MLLPKARCTRFQVARCRGARAIQRRACSLTIPRAWLLPLGRRRRTPCGFGFSR</sequence>
<gene>
    <name evidence="1" type="ORF">GQ55_5G519000</name>
</gene>
<keyword evidence="2" id="KW-1185">Reference proteome</keyword>
<reference evidence="1 2" key="1">
    <citation type="submission" date="2018-04" db="EMBL/GenBank/DDBJ databases">
        <title>WGS assembly of Panicum hallii var. hallii HAL2.</title>
        <authorList>
            <person name="Lovell J."/>
            <person name="Jenkins J."/>
            <person name="Lowry D."/>
            <person name="Mamidi S."/>
            <person name="Sreedasyam A."/>
            <person name="Weng X."/>
            <person name="Barry K."/>
            <person name="Bonette J."/>
            <person name="Campitelli B."/>
            <person name="Daum C."/>
            <person name="Gordon S."/>
            <person name="Gould B."/>
            <person name="Lipzen A."/>
            <person name="MacQueen A."/>
            <person name="Palacio-Mejia J."/>
            <person name="Plott C."/>
            <person name="Shakirov E."/>
            <person name="Shu S."/>
            <person name="Yoshinaga Y."/>
            <person name="Zane M."/>
            <person name="Rokhsar D."/>
            <person name="Grimwood J."/>
            <person name="Schmutz J."/>
            <person name="Juenger T."/>
        </authorList>
    </citation>
    <scope>NUCLEOTIDE SEQUENCE [LARGE SCALE GENOMIC DNA]</scope>
    <source>
        <strain evidence="2">cv. HAL2</strain>
    </source>
</reference>
<evidence type="ECO:0000313" key="2">
    <source>
        <dbReference type="Proteomes" id="UP000244336"/>
    </source>
</evidence>
<proteinExistence type="predicted"/>
<protein>
    <submittedName>
        <fullName evidence="1">Uncharacterized protein</fullName>
    </submittedName>
</protein>
<dbReference type="AlphaFoldDB" id="A0A2T7DSK1"/>
<accession>A0A2T7DSK1</accession>